<feature type="signal peptide" evidence="4">
    <location>
        <begin position="1"/>
        <end position="19"/>
    </location>
</feature>
<dbReference type="Pfam" id="PF00459">
    <property type="entry name" value="Inositol_P"/>
    <property type="match status" value="1"/>
</dbReference>
<dbReference type="PANTHER" id="PTHR43028:SF5">
    <property type="entry name" value="3'(2'),5'-BISPHOSPHATE NUCLEOTIDASE 1"/>
    <property type="match status" value="1"/>
</dbReference>
<dbReference type="InterPro" id="IPR050725">
    <property type="entry name" value="CysQ/Inositol_MonoPase"/>
</dbReference>
<keyword evidence="3" id="KW-0460">Magnesium</keyword>
<dbReference type="GO" id="GO:0046872">
    <property type="term" value="F:metal ion binding"/>
    <property type="evidence" value="ECO:0007669"/>
    <property type="project" value="UniProtKB-KW"/>
</dbReference>
<dbReference type="AlphaFoldDB" id="G0TZN1"/>
<evidence type="ECO:0000256" key="1">
    <source>
        <dbReference type="ARBA" id="ARBA00009759"/>
    </source>
</evidence>
<keyword evidence="3" id="KW-0479">Metal-binding</keyword>
<reference evidence="5" key="1">
    <citation type="journal article" date="2012" name="Proc. Natl. Acad. Sci. U.S.A.">
        <title>Antigenic diversity is generated by distinct evolutionary mechanisms in African trypanosome species.</title>
        <authorList>
            <person name="Jackson A.P."/>
            <person name="Berry A."/>
            <person name="Aslett M."/>
            <person name="Allison H.C."/>
            <person name="Burton P."/>
            <person name="Vavrova-Anderson J."/>
            <person name="Brown R."/>
            <person name="Browne H."/>
            <person name="Corton N."/>
            <person name="Hauser H."/>
            <person name="Gamble J."/>
            <person name="Gilderthorp R."/>
            <person name="Marcello L."/>
            <person name="McQuillan J."/>
            <person name="Otto T.D."/>
            <person name="Quail M.A."/>
            <person name="Sanders M.J."/>
            <person name="van Tonder A."/>
            <person name="Ginger M.L."/>
            <person name="Field M.C."/>
            <person name="Barry J.D."/>
            <person name="Hertz-Fowler C."/>
            <person name="Berriman M."/>
        </authorList>
    </citation>
    <scope>NUCLEOTIDE SEQUENCE</scope>
    <source>
        <strain evidence="5">Y486</strain>
    </source>
</reference>
<dbReference type="SUPFAM" id="SSF56655">
    <property type="entry name" value="Carbohydrate phosphatase"/>
    <property type="match status" value="1"/>
</dbReference>
<organism evidence="5">
    <name type="scientific">Trypanosoma vivax (strain Y486)</name>
    <dbReference type="NCBI Taxonomy" id="1055687"/>
    <lineage>
        <taxon>Eukaryota</taxon>
        <taxon>Discoba</taxon>
        <taxon>Euglenozoa</taxon>
        <taxon>Kinetoplastea</taxon>
        <taxon>Metakinetoplastina</taxon>
        <taxon>Trypanosomatida</taxon>
        <taxon>Trypanosomatidae</taxon>
        <taxon>Trypanosoma</taxon>
        <taxon>Duttonella</taxon>
    </lineage>
</organism>
<gene>
    <name evidence="5" type="ORF">TVY486_0806660</name>
</gene>
<dbReference type="Gene3D" id="3.30.540.10">
    <property type="entry name" value="Fructose-1,6-Bisphosphatase, subunit A, domain 1"/>
    <property type="match status" value="1"/>
</dbReference>
<evidence type="ECO:0000256" key="2">
    <source>
        <dbReference type="ARBA" id="ARBA00012633"/>
    </source>
</evidence>
<feature type="binding site" evidence="3">
    <location>
        <position position="355"/>
    </location>
    <ligand>
        <name>Mg(2+)</name>
        <dbReference type="ChEBI" id="CHEBI:18420"/>
        <label>1</label>
        <note>catalytic</note>
    </ligand>
</feature>
<evidence type="ECO:0000256" key="4">
    <source>
        <dbReference type="SAM" id="SignalP"/>
    </source>
</evidence>
<dbReference type="PANTHER" id="PTHR43028">
    <property type="entry name" value="3'(2'),5'-BISPHOSPHATE NUCLEOTIDASE 1"/>
    <property type="match status" value="1"/>
</dbReference>
<keyword evidence="5" id="KW-0378">Hydrolase</keyword>
<keyword evidence="4" id="KW-0732">Signal</keyword>
<feature type="chain" id="PRO_5003409790" description="3'(2'),5'-bisphosphate nucleotidase" evidence="4">
    <location>
        <begin position="20"/>
        <end position="427"/>
    </location>
</feature>
<proteinExistence type="inferred from homology"/>
<comment type="similarity">
    <text evidence="1">Belongs to the inositol monophosphatase superfamily.</text>
</comment>
<dbReference type="Gene3D" id="3.40.190.80">
    <property type="match status" value="1"/>
</dbReference>
<evidence type="ECO:0000313" key="5">
    <source>
        <dbReference type="EMBL" id="CCC50059.1"/>
    </source>
</evidence>
<dbReference type="EC" id="3.1.3.7" evidence="2"/>
<evidence type="ECO:0000256" key="3">
    <source>
        <dbReference type="PIRSR" id="PIRSR600760-2"/>
    </source>
</evidence>
<accession>G0TZN1</accession>
<feature type="binding site" evidence="3">
    <location>
        <position position="175"/>
    </location>
    <ligand>
        <name>Mg(2+)</name>
        <dbReference type="ChEBI" id="CHEBI:18420"/>
        <label>1</label>
        <note>catalytic</note>
    </ligand>
</feature>
<feature type="binding site" evidence="3">
    <location>
        <position position="174"/>
    </location>
    <ligand>
        <name>Mg(2+)</name>
        <dbReference type="ChEBI" id="CHEBI:18420"/>
        <label>1</label>
        <note>catalytic</note>
    </ligand>
</feature>
<feature type="binding site" evidence="3">
    <location>
        <position position="111"/>
    </location>
    <ligand>
        <name>Mg(2+)</name>
        <dbReference type="ChEBI" id="CHEBI:18420"/>
        <label>1</label>
        <note>catalytic</note>
    </ligand>
</feature>
<protein>
    <recommendedName>
        <fullName evidence="2">3'(2'),5'-bisphosphate nucleotidase</fullName>
        <ecNumber evidence="2">3.1.3.7</ecNumber>
    </recommendedName>
</protein>
<name>G0TZN1_TRYVY</name>
<comment type="cofactor">
    <cofactor evidence="3">
        <name>Mg(2+)</name>
        <dbReference type="ChEBI" id="CHEBI:18420"/>
    </cofactor>
</comment>
<dbReference type="EMBL" id="HE573024">
    <property type="protein sequence ID" value="CCC50059.1"/>
    <property type="molecule type" value="Genomic_DNA"/>
</dbReference>
<dbReference type="InterPro" id="IPR000760">
    <property type="entry name" value="Inositol_monophosphatase-like"/>
</dbReference>
<dbReference type="VEuPathDB" id="TriTrypDB:TvY486_0806660"/>
<feature type="binding site" evidence="3">
    <location>
        <position position="172"/>
    </location>
    <ligand>
        <name>Mg(2+)</name>
        <dbReference type="ChEBI" id="CHEBI:18420"/>
        <label>1</label>
        <note>catalytic</note>
    </ligand>
</feature>
<sequence>MVSVDLVQLLRVCVTGVLAAQRYIAVDLMKLHLFKAVKPNVYMTELDQHMRERLLAQLFGLLTVDVKKQLKHKEGDTVNDLVTTADIVSQAVLERFLRLTFPNEPFTIVGEEDGAVTVSHEREAANCVEKYFNANCTIPLEAELMAHTSAEKSIVSARTNEELRQRVGVFIDPIDATNCFVDGSWDAPLTLVGITLDGVPVAGVVNRIFCTCTADYTQEHYVGGRDKFNHVDAAGHVPDIVHRSLSYVWNDAAAGPFIVHEGRRVTPLLTETPRTASTPLRVVRSGTTRDVYFERYLQKLQPVDARMARGAGNKLMLLFNSMIEGHPTASSPNTSYASLGCDVFIAPPNSVSKWDTCAPHAFMLALGGEIYTLSGERTRYSLTGRDVERRVGSEDDDIRDLPNGVVAATRWSKTEVERRMFWKSTAK</sequence>
<dbReference type="GO" id="GO:0008441">
    <property type="term" value="F:3'(2'),5'-bisphosphate nucleotidase activity"/>
    <property type="evidence" value="ECO:0007669"/>
    <property type="project" value="UniProtKB-EC"/>
</dbReference>